<organism evidence="6 7">
    <name type="scientific">Pseudoalteromonas luteoviolacea S4054</name>
    <dbReference type="NCBI Taxonomy" id="1129367"/>
    <lineage>
        <taxon>Bacteria</taxon>
        <taxon>Pseudomonadati</taxon>
        <taxon>Pseudomonadota</taxon>
        <taxon>Gammaproteobacteria</taxon>
        <taxon>Alteromonadales</taxon>
        <taxon>Pseudoalteromonadaceae</taxon>
        <taxon>Pseudoalteromonas</taxon>
    </lineage>
</organism>
<feature type="DNA-binding region" description="H-T-H motif" evidence="4">
    <location>
        <begin position="29"/>
        <end position="48"/>
    </location>
</feature>
<dbReference type="SUPFAM" id="SSF48498">
    <property type="entry name" value="Tetracyclin repressor-like, C-terminal domain"/>
    <property type="match status" value="1"/>
</dbReference>
<dbReference type="PANTHER" id="PTHR47506">
    <property type="entry name" value="TRANSCRIPTIONAL REGULATORY PROTEIN"/>
    <property type="match status" value="1"/>
</dbReference>
<keyword evidence="1" id="KW-0805">Transcription regulation</keyword>
<evidence type="ECO:0000313" key="7">
    <source>
        <dbReference type="Proteomes" id="UP000033434"/>
    </source>
</evidence>
<dbReference type="Pfam" id="PF00440">
    <property type="entry name" value="TetR_N"/>
    <property type="match status" value="1"/>
</dbReference>
<dbReference type="Gene3D" id="1.10.357.10">
    <property type="entry name" value="Tetracycline Repressor, domain 2"/>
    <property type="match status" value="1"/>
</dbReference>
<dbReference type="AlphaFoldDB" id="A0A0F6AFM3"/>
<gene>
    <name evidence="6" type="ORF">N479_08555</name>
</gene>
<dbReference type="Gene3D" id="1.10.10.60">
    <property type="entry name" value="Homeodomain-like"/>
    <property type="match status" value="1"/>
</dbReference>
<evidence type="ECO:0000256" key="1">
    <source>
        <dbReference type="ARBA" id="ARBA00023015"/>
    </source>
</evidence>
<dbReference type="InterPro" id="IPR001647">
    <property type="entry name" value="HTH_TetR"/>
</dbReference>
<evidence type="ECO:0000256" key="4">
    <source>
        <dbReference type="PROSITE-ProRule" id="PRU00335"/>
    </source>
</evidence>
<keyword evidence="2 4" id="KW-0238">DNA-binding</keyword>
<evidence type="ECO:0000256" key="3">
    <source>
        <dbReference type="ARBA" id="ARBA00023163"/>
    </source>
</evidence>
<protein>
    <recommendedName>
        <fullName evidence="5">HTH tetR-type domain-containing protein</fullName>
    </recommendedName>
</protein>
<dbReference type="PANTHER" id="PTHR47506:SF1">
    <property type="entry name" value="HTH-TYPE TRANSCRIPTIONAL REGULATOR YJDC"/>
    <property type="match status" value="1"/>
</dbReference>
<keyword evidence="3" id="KW-0804">Transcription</keyword>
<dbReference type="SUPFAM" id="SSF46689">
    <property type="entry name" value="Homeodomain-like"/>
    <property type="match status" value="1"/>
</dbReference>
<sequence>MGRNKAFNRDQAVDSVMHLIWSQGYQNCSVKAVSEMLGITRSSFYHSFGSMESLFIEVLKRYYIHSPFCAFDQINEQSDILKEICTVFQNICVARVTDKEAKGCLMINSIIELVGSNDILSPPLSSSVDAVLTRFKRLLNAAKMQGKFNDNDIDQKALALLNLLIGINVSGKFIKDYEQLWSSTQLSLHSLGVYDTDYNMA</sequence>
<evidence type="ECO:0000259" key="5">
    <source>
        <dbReference type="PROSITE" id="PS50977"/>
    </source>
</evidence>
<accession>A0A0F6AFM3</accession>
<reference evidence="6 7" key="1">
    <citation type="journal article" date="2015" name="BMC Genomics">
        <title>Genome mining reveals unlocked bioactive potential of marine Gram-negative bacteria.</title>
        <authorList>
            <person name="Machado H."/>
            <person name="Sonnenschein E.C."/>
            <person name="Melchiorsen J."/>
            <person name="Gram L."/>
        </authorList>
    </citation>
    <scope>NUCLEOTIDE SEQUENCE [LARGE SCALE GENOMIC DNA]</scope>
    <source>
        <strain evidence="6 7">S4054</strain>
    </source>
</reference>
<comment type="caution">
    <text evidence="6">The sequence shown here is derived from an EMBL/GenBank/DDBJ whole genome shotgun (WGS) entry which is preliminary data.</text>
</comment>
<dbReference type="Pfam" id="PF16925">
    <property type="entry name" value="TetR_C_13"/>
    <property type="match status" value="1"/>
</dbReference>
<proteinExistence type="predicted"/>
<evidence type="ECO:0000313" key="6">
    <source>
        <dbReference type="EMBL" id="KKE84606.1"/>
    </source>
</evidence>
<name>A0A0F6AFM3_9GAMM</name>
<dbReference type="EMBL" id="AUXW01000135">
    <property type="protein sequence ID" value="KKE84606.1"/>
    <property type="molecule type" value="Genomic_DNA"/>
</dbReference>
<dbReference type="PROSITE" id="PS50977">
    <property type="entry name" value="HTH_TETR_2"/>
    <property type="match status" value="1"/>
</dbReference>
<dbReference type="RefSeq" id="WP_052960907.1">
    <property type="nucleotide sequence ID" value="NZ_AUXW01000135.1"/>
</dbReference>
<dbReference type="InterPro" id="IPR011075">
    <property type="entry name" value="TetR_C"/>
</dbReference>
<dbReference type="Proteomes" id="UP000033434">
    <property type="component" value="Unassembled WGS sequence"/>
</dbReference>
<dbReference type="PATRIC" id="fig|1129367.4.peg.1483"/>
<dbReference type="InterPro" id="IPR009057">
    <property type="entry name" value="Homeodomain-like_sf"/>
</dbReference>
<evidence type="ECO:0000256" key="2">
    <source>
        <dbReference type="ARBA" id="ARBA00023125"/>
    </source>
</evidence>
<feature type="domain" description="HTH tetR-type" evidence="5">
    <location>
        <begin position="6"/>
        <end position="66"/>
    </location>
</feature>
<dbReference type="InterPro" id="IPR036271">
    <property type="entry name" value="Tet_transcr_reg_TetR-rel_C_sf"/>
</dbReference>
<dbReference type="GO" id="GO:0003677">
    <property type="term" value="F:DNA binding"/>
    <property type="evidence" value="ECO:0007669"/>
    <property type="project" value="UniProtKB-UniRule"/>
</dbReference>